<evidence type="ECO:0000259" key="4">
    <source>
        <dbReference type="PROSITE" id="PS51082"/>
    </source>
</evidence>
<dbReference type="GO" id="GO:0030479">
    <property type="term" value="C:actin cortical patch"/>
    <property type="evidence" value="ECO:0007669"/>
    <property type="project" value="EnsemblFungi"/>
</dbReference>
<feature type="compositionally biased region" description="Pro residues" evidence="2">
    <location>
        <begin position="246"/>
        <end position="260"/>
    </location>
</feature>
<evidence type="ECO:0000313" key="6">
    <source>
        <dbReference type="Proteomes" id="UP000005627"/>
    </source>
</evidence>
<evidence type="ECO:0000259" key="3">
    <source>
        <dbReference type="PROSITE" id="PS50229"/>
    </source>
</evidence>
<keyword evidence="1" id="KW-0597">Phosphoprotein</keyword>
<feature type="region of interest" description="Disordered" evidence="2">
    <location>
        <begin position="179"/>
        <end position="564"/>
    </location>
</feature>
<dbReference type="SMART" id="SM00461">
    <property type="entry name" value="WH1"/>
    <property type="match status" value="1"/>
</dbReference>
<feature type="compositionally biased region" description="Low complexity" evidence="2">
    <location>
        <begin position="283"/>
        <end position="310"/>
    </location>
</feature>
<gene>
    <name evidence="5" type="primary">TDEL0G03900</name>
    <name evidence="5" type="ORF">TDEL_0G03900</name>
</gene>
<dbReference type="Pfam" id="PF00568">
    <property type="entry name" value="WH1"/>
    <property type="match status" value="1"/>
</dbReference>
<dbReference type="HOGENOM" id="CLU_015385_1_2_1"/>
<feature type="compositionally biased region" description="Pro residues" evidence="2">
    <location>
        <begin position="338"/>
        <end position="349"/>
    </location>
</feature>
<dbReference type="Gene3D" id="2.30.29.30">
    <property type="entry name" value="Pleckstrin-homology domain (PH domain)/Phosphotyrosine-binding domain (PTB)"/>
    <property type="match status" value="1"/>
</dbReference>
<dbReference type="InterPro" id="IPR000697">
    <property type="entry name" value="WH1/EVH1_dom"/>
</dbReference>
<evidence type="ECO:0000256" key="1">
    <source>
        <dbReference type="ARBA" id="ARBA00022553"/>
    </source>
</evidence>
<evidence type="ECO:0000313" key="5">
    <source>
        <dbReference type="EMBL" id="CCE93757.1"/>
    </source>
</evidence>
<dbReference type="eggNOG" id="KOG3671">
    <property type="taxonomic scope" value="Eukaryota"/>
</dbReference>
<dbReference type="CDD" id="cd01205">
    <property type="entry name" value="EVH1_WASP-like"/>
    <property type="match status" value="1"/>
</dbReference>
<dbReference type="EMBL" id="HE616748">
    <property type="protein sequence ID" value="CCE93757.1"/>
    <property type="molecule type" value="Genomic_DNA"/>
</dbReference>
<keyword evidence="6" id="KW-1185">Reference proteome</keyword>
<dbReference type="RefSeq" id="XP_003682968.1">
    <property type="nucleotide sequence ID" value="XM_003682920.1"/>
</dbReference>
<dbReference type="FunFam" id="2.30.29.30:FF:000281">
    <property type="entry name" value="Actin associated protein"/>
    <property type="match status" value="1"/>
</dbReference>
<accession>G8ZXZ0</accession>
<dbReference type="GO" id="GO:2000601">
    <property type="term" value="P:positive regulation of Arp2/3 complex-mediated actin nucleation"/>
    <property type="evidence" value="ECO:0007669"/>
    <property type="project" value="EnsemblFungi"/>
</dbReference>
<feature type="compositionally biased region" description="Low complexity" evidence="2">
    <location>
        <begin position="407"/>
        <end position="424"/>
    </location>
</feature>
<feature type="compositionally biased region" description="Pro residues" evidence="2">
    <location>
        <begin position="521"/>
        <end position="544"/>
    </location>
</feature>
<dbReference type="GO" id="GO:0140224">
    <property type="term" value="C:SLAC complex"/>
    <property type="evidence" value="ECO:0007669"/>
    <property type="project" value="EnsemblFungi"/>
</dbReference>
<evidence type="ECO:0008006" key="7">
    <source>
        <dbReference type="Google" id="ProtNLM"/>
    </source>
</evidence>
<dbReference type="Proteomes" id="UP000005627">
    <property type="component" value="Chromosome 7"/>
</dbReference>
<proteinExistence type="predicted"/>
<organism evidence="5 6">
    <name type="scientific">Torulaspora delbrueckii</name>
    <name type="common">Yeast</name>
    <name type="synonym">Candida colliculosa</name>
    <dbReference type="NCBI Taxonomy" id="4950"/>
    <lineage>
        <taxon>Eukaryota</taxon>
        <taxon>Fungi</taxon>
        <taxon>Dikarya</taxon>
        <taxon>Ascomycota</taxon>
        <taxon>Saccharomycotina</taxon>
        <taxon>Saccharomycetes</taxon>
        <taxon>Saccharomycetales</taxon>
        <taxon>Saccharomycetaceae</taxon>
        <taxon>Torulaspora</taxon>
    </lineage>
</organism>
<evidence type="ECO:0000256" key="2">
    <source>
        <dbReference type="SAM" id="MobiDB-lite"/>
    </source>
</evidence>
<feature type="compositionally biased region" description="Pro residues" evidence="2">
    <location>
        <begin position="425"/>
        <end position="441"/>
    </location>
</feature>
<feature type="compositionally biased region" description="Low complexity" evidence="2">
    <location>
        <begin position="623"/>
        <end position="632"/>
    </location>
</feature>
<reference evidence="5 6" key="1">
    <citation type="journal article" date="2011" name="Proc. Natl. Acad. Sci. U.S.A.">
        <title>Evolutionary erosion of yeast sex chromosomes by mating-type switching accidents.</title>
        <authorList>
            <person name="Gordon J.L."/>
            <person name="Armisen D."/>
            <person name="Proux-Wera E."/>
            <person name="Oheigeartaigh S.S."/>
            <person name="Byrne K.P."/>
            <person name="Wolfe K.H."/>
        </authorList>
    </citation>
    <scope>NUCLEOTIDE SEQUENCE [LARGE SCALE GENOMIC DNA]</scope>
    <source>
        <strain evidence="6">ATCC 10662 / CBS 1146 / NBRC 0425 / NCYC 2629 / NRRL Y-866</strain>
    </source>
</reference>
<dbReference type="GO" id="GO:0032233">
    <property type="term" value="P:positive regulation of actin filament bundle assembly"/>
    <property type="evidence" value="ECO:0007669"/>
    <property type="project" value="EnsemblFungi"/>
</dbReference>
<dbReference type="InterPro" id="IPR033927">
    <property type="entry name" value="WASPfam_EVH1"/>
</dbReference>
<dbReference type="InParanoid" id="G8ZXZ0"/>
<dbReference type="AlphaFoldDB" id="G8ZXZ0"/>
<dbReference type="GO" id="GO:0071933">
    <property type="term" value="F:Arp2/3 complex binding"/>
    <property type="evidence" value="ECO:0007669"/>
    <property type="project" value="EnsemblFungi"/>
</dbReference>
<dbReference type="STRING" id="1076872.G8ZXZ0"/>
<dbReference type="InterPro" id="IPR003124">
    <property type="entry name" value="WH2_dom"/>
</dbReference>
<dbReference type="PROSITE" id="PS50229">
    <property type="entry name" value="WH1"/>
    <property type="match status" value="1"/>
</dbReference>
<feature type="domain" description="WH2" evidence="4">
    <location>
        <begin position="566"/>
        <end position="586"/>
    </location>
</feature>
<feature type="region of interest" description="Disordered" evidence="2">
    <location>
        <begin position="591"/>
        <end position="649"/>
    </location>
</feature>
<dbReference type="OrthoDB" id="8963340at2759"/>
<dbReference type="FunCoup" id="G8ZXZ0">
    <property type="interactions" value="244"/>
</dbReference>
<dbReference type="KEGG" id="tdl:TDEL_0G03900"/>
<feature type="compositionally biased region" description="Low complexity" evidence="2">
    <location>
        <begin position="208"/>
        <end position="229"/>
    </location>
</feature>
<dbReference type="GO" id="GO:0030041">
    <property type="term" value="P:actin filament polymerization"/>
    <property type="evidence" value="ECO:0007669"/>
    <property type="project" value="EnsemblFungi"/>
</dbReference>
<dbReference type="InterPro" id="IPR011993">
    <property type="entry name" value="PH-like_dom_sf"/>
</dbReference>
<name>G8ZXZ0_TORDE</name>
<dbReference type="PROSITE" id="PS51082">
    <property type="entry name" value="WH2"/>
    <property type="match status" value="1"/>
</dbReference>
<feature type="compositionally biased region" description="Low complexity" evidence="2">
    <location>
        <begin position="545"/>
        <end position="558"/>
    </location>
</feature>
<feature type="compositionally biased region" description="Pro residues" evidence="2">
    <location>
        <begin position="268"/>
        <end position="282"/>
    </location>
</feature>
<dbReference type="GO" id="GO:0051666">
    <property type="term" value="P:actin cortical patch localization"/>
    <property type="evidence" value="ECO:0007669"/>
    <property type="project" value="EnsemblFungi"/>
</dbReference>
<feature type="domain" description="WH1" evidence="3">
    <location>
        <begin position="16"/>
        <end position="127"/>
    </location>
</feature>
<feature type="compositionally biased region" description="Acidic residues" evidence="2">
    <location>
        <begin position="197"/>
        <end position="207"/>
    </location>
</feature>
<feature type="compositionally biased region" description="Pro residues" evidence="2">
    <location>
        <begin position="375"/>
        <end position="401"/>
    </location>
</feature>
<dbReference type="GeneID" id="11505131"/>
<dbReference type="GO" id="GO:0003779">
    <property type="term" value="F:actin binding"/>
    <property type="evidence" value="ECO:0007669"/>
    <property type="project" value="EnsemblFungi"/>
</dbReference>
<dbReference type="GO" id="GO:0045010">
    <property type="term" value="P:actin nucleation"/>
    <property type="evidence" value="ECO:0007669"/>
    <property type="project" value="EnsemblFungi"/>
</dbReference>
<sequence>MGLLNSADKDQIKRALPKSSNKIIDVAIARLYIAYPNPNEWQYTGLSGAVVLVDDLVGHTFFLKLVDIKGHRGVLWDHELYVNFEYYQDRTFFHAFEIEDCYAGLLFEDLNEASHFLKRVHKREKYASKKTLSNKNAIALTKKVNEERANTVVKGPRGESLYGNQRERYNYDNAESIPIVKHKAPPPPPPVAPAPESSDEESVEDTVSDWTSSAPATAPATPAPHISAPETPVASSASSQPRAKHPIPPPPPASLVPPAPVQAAPAVPTSPAPPAPPAPLAPPAQSAPAAAPPGAQTPQSPTLPRRNNNPFPFPVPQPTASQQTNPFPFPVPQQSTPMSPPPQSTPFPVPAQTQPSLPAFNRPVPAPPNRNSRPVPAPPNRMGRNPPPVPPSRHGQAPPPSPHRRITPQLTTPGGLQTQTTGRAPAPPPPRRGPAPPPPPRAARTQQFPQQSPRPAEVTFPLQGQYQSPPPPPTPPTTFNSLPAATNNVASPPPPPPMPVQNTAAVPPPPPPMPVQNTAAAPPPPPPPMPAQNSAAPPPPPPFMAQPQATPAAPQSTFVEATGDSGRDALLASIRGAGGIGALRKVDKSQLDRPSVLLQEAHGQPAQPTTNSSGPPPPGGGSLADALAAALSQRKAKVGSDDYDNGDDW</sequence>
<dbReference type="SUPFAM" id="SSF50729">
    <property type="entry name" value="PH domain-like"/>
    <property type="match status" value="1"/>
</dbReference>
<protein>
    <recommendedName>
        <fullName evidence="7">WH1 domain-containing protein</fullName>
    </recommendedName>
</protein>
<dbReference type="Pfam" id="PF02205">
    <property type="entry name" value="WH2"/>
    <property type="match status" value="1"/>
</dbReference>